<keyword evidence="1 4" id="KW-0378">Hydrolase</keyword>
<sequence length="304" mass="34044">MKKILIDCDPGTDDALAIMLAAYSEEIEVLGITTVAGNARHTVCAQNALRILELCHKTHIPVYEGAHAPLKRTLNFSDTYCGVDGLGESKLPKPITKVQDQNAIDFIIEVVSKYKNLQIVSIAPMTNLAQAIQKAPHVDWSKVSIVTMAGYYKILGDKFVGRPRCEWNVLVDPEAFEIVIQSGVQFKALGLDVTAQLQNEMIEEILKEASHSSRLQFLKDAIDFNLRKGLKPYSLLVDAMPMAYMIDETIAEFESGRIEIDCESPLGEDTITFELHPDHANLQIAKSFNFKKYIQLLRERVFFA</sequence>
<evidence type="ECO:0000313" key="4">
    <source>
        <dbReference type="EMBL" id="MBC8580711.1"/>
    </source>
</evidence>
<gene>
    <name evidence="4" type="ORF">H8718_14415</name>
</gene>
<comment type="caution">
    <text evidence="4">The sequence shown here is derived from an EMBL/GenBank/DDBJ whole genome shotgun (WGS) entry which is preliminary data.</text>
</comment>
<dbReference type="Pfam" id="PF01156">
    <property type="entry name" value="IU_nuc_hydro"/>
    <property type="match status" value="1"/>
</dbReference>
<dbReference type="InterPro" id="IPR036452">
    <property type="entry name" value="Ribo_hydro-like"/>
</dbReference>
<evidence type="ECO:0000259" key="3">
    <source>
        <dbReference type="Pfam" id="PF01156"/>
    </source>
</evidence>
<keyword evidence="5" id="KW-1185">Reference proteome</keyword>
<evidence type="ECO:0000313" key="5">
    <source>
        <dbReference type="Proteomes" id="UP000655830"/>
    </source>
</evidence>
<reference evidence="4" key="1">
    <citation type="submission" date="2020-08" db="EMBL/GenBank/DDBJ databases">
        <title>Genome public.</title>
        <authorList>
            <person name="Liu C."/>
            <person name="Sun Q."/>
        </authorList>
    </citation>
    <scope>NUCLEOTIDE SEQUENCE</scope>
    <source>
        <strain evidence="4">NSJ-12</strain>
    </source>
</reference>
<protein>
    <submittedName>
        <fullName evidence="4">Nucleoside hydrolase</fullName>
    </submittedName>
</protein>
<dbReference type="Proteomes" id="UP000655830">
    <property type="component" value="Unassembled WGS sequence"/>
</dbReference>
<dbReference type="InterPro" id="IPR023186">
    <property type="entry name" value="IUNH"/>
</dbReference>
<proteinExistence type="predicted"/>
<evidence type="ECO:0000256" key="1">
    <source>
        <dbReference type="ARBA" id="ARBA00022801"/>
    </source>
</evidence>
<dbReference type="PANTHER" id="PTHR12304">
    <property type="entry name" value="INOSINE-URIDINE PREFERRING NUCLEOSIDE HYDROLASE"/>
    <property type="match status" value="1"/>
</dbReference>
<dbReference type="SUPFAM" id="SSF53590">
    <property type="entry name" value="Nucleoside hydrolase"/>
    <property type="match status" value="1"/>
</dbReference>
<dbReference type="GO" id="GO:0005829">
    <property type="term" value="C:cytosol"/>
    <property type="evidence" value="ECO:0007669"/>
    <property type="project" value="TreeGrafter"/>
</dbReference>
<dbReference type="RefSeq" id="WP_249333426.1">
    <property type="nucleotide sequence ID" value="NZ_JACRSY010000026.1"/>
</dbReference>
<feature type="domain" description="Inosine/uridine-preferring nucleoside hydrolase" evidence="3">
    <location>
        <begin position="4"/>
        <end position="294"/>
    </location>
</feature>
<evidence type="ECO:0000256" key="2">
    <source>
        <dbReference type="ARBA" id="ARBA00023295"/>
    </source>
</evidence>
<keyword evidence="2" id="KW-0326">Glycosidase</keyword>
<dbReference type="GO" id="GO:0008477">
    <property type="term" value="F:purine nucleosidase activity"/>
    <property type="evidence" value="ECO:0007669"/>
    <property type="project" value="TreeGrafter"/>
</dbReference>
<organism evidence="4 5">
    <name type="scientific">Zhenhengia yiwuensis</name>
    <dbReference type="NCBI Taxonomy" id="2763666"/>
    <lineage>
        <taxon>Bacteria</taxon>
        <taxon>Bacillati</taxon>
        <taxon>Bacillota</taxon>
        <taxon>Clostridia</taxon>
        <taxon>Lachnospirales</taxon>
        <taxon>Lachnospiraceae</taxon>
        <taxon>Zhenhengia</taxon>
    </lineage>
</organism>
<dbReference type="GO" id="GO:0006152">
    <property type="term" value="P:purine nucleoside catabolic process"/>
    <property type="evidence" value="ECO:0007669"/>
    <property type="project" value="TreeGrafter"/>
</dbReference>
<name>A0A926EJA0_9FIRM</name>
<dbReference type="AlphaFoldDB" id="A0A926EJA0"/>
<accession>A0A926EJA0</accession>
<dbReference type="Gene3D" id="3.90.245.10">
    <property type="entry name" value="Ribonucleoside hydrolase-like"/>
    <property type="match status" value="1"/>
</dbReference>
<dbReference type="EMBL" id="JACRSY010000026">
    <property type="protein sequence ID" value="MBC8580711.1"/>
    <property type="molecule type" value="Genomic_DNA"/>
</dbReference>
<dbReference type="InterPro" id="IPR001910">
    <property type="entry name" value="Inosine/uridine_hydrolase_dom"/>
</dbReference>
<dbReference type="PANTHER" id="PTHR12304:SF4">
    <property type="entry name" value="URIDINE NUCLEOSIDASE"/>
    <property type="match status" value="1"/>
</dbReference>